<dbReference type="GO" id="GO:0000981">
    <property type="term" value="F:DNA-binding transcription factor activity, RNA polymerase II-specific"/>
    <property type="evidence" value="ECO:0007669"/>
    <property type="project" value="TreeGrafter"/>
</dbReference>
<dbReference type="EMBL" id="HACG01011699">
    <property type="protein sequence ID" value="CEK58564.1"/>
    <property type="molecule type" value="Transcribed_RNA"/>
</dbReference>
<proteinExistence type="predicted"/>
<keyword evidence="2" id="KW-0539">Nucleus</keyword>
<dbReference type="GO" id="GO:0005634">
    <property type="term" value="C:nucleus"/>
    <property type="evidence" value="ECO:0007669"/>
    <property type="project" value="UniProtKB-SubCell"/>
</dbReference>
<dbReference type="PANTHER" id="PTHR24341">
    <property type="entry name" value="HOMEOBOX PROTEIN ENGRAILED"/>
    <property type="match status" value="1"/>
</dbReference>
<feature type="non-terminal residue" evidence="4">
    <location>
        <position position="247"/>
    </location>
</feature>
<feature type="region of interest" description="Disordered" evidence="3">
    <location>
        <begin position="200"/>
        <end position="232"/>
    </location>
</feature>
<evidence type="ECO:0000256" key="3">
    <source>
        <dbReference type="SAM" id="MobiDB-lite"/>
    </source>
</evidence>
<feature type="region of interest" description="Disordered" evidence="3">
    <location>
        <begin position="98"/>
        <end position="188"/>
    </location>
</feature>
<feature type="compositionally biased region" description="Polar residues" evidence="3">
    <location>
        <begin position="121"/>
        <end position="133"/>
    </location>
</feature>
<name>A0A0B6YQK1_9EUPU</name>
<dbReference type="CDD" id="cd00086">
    <property type="entry name" value="homeodomain"/>
    <property type="match status" value="1"/>
</dbReference>
<dbReference type="GO" id="GO:0030182">
    <property type="term" value="P:neuron differentiation"/>
    <property type="evidence" value="ECO:0007669"/>
    <property type="project" value="TreeGrafter"/>
</dbReference>
<accession>A0A0B6YQK1</accession>
<dbReference type="GO" id="GO:0000978">
    <property type="term" value="F:RNA polymerase II cis-regulatory region sequence-specific DNA binding"/>
    <property type="evidence" value="ECO:0007669"/>
    <property type="project" value="TreeGrafter"/>
</dbReference>
<sequence length="247" mass="28573">KDFDNFINGHIPFINPLQANSLGNFPFLYPPQTVSHIKSSAERDSFRYQHAQENIISKSNELKNDISKLLNRSLYPFVNNPQHCRSDIIKFSRNHGNFEKTGSENTLNALRHNKPERNNTRDISSSVKSSTKNRIQEPSETKKRSRIQTSISNEDTDTSDNCKLELKDEKNGQNSDKSDDSSSKTSDGNQVWPAWVFCTRYSDRPSSGPRSRKPKRCKTQDEKRPRTAFTNDQLIRLKREFDDCRYP</sequence>
<comment type="subcellular location">
    <subcellularLocation>
        <location evidence="1">Nucleus</location>
    </subcellularLocation>
</comment>
<dbReference type="PANTHER" id="PTHR24341:SF6">
    <property type="entry name" value="HOMEOBOX PROTEIN INVECTED"/>
    <property type="match status" value="1"/>
</dbReference>
<dbReference type="AlphaFoldDB" id="A0A0B6YQK1"/>
<organism evidence="4">
    <name type="scientific">Arion vulgaris</name>
    <dbReference type="NCBI Taxonomy" id="1028688"/>
    <lineage>
        <taxon>Eukaryota</taxon>
        <taxon>Metazoa</taxon>
        <taxon>Spiralia</taxon>
        <taxon>Lophotrochozoa</taxon>
        <taxon>Mollusca</taxon>
        <taxon>Gastropoda</taxon>
        <taxon>Heterobranchia</taxon>
        <taxon>Euthyneura</taxon>
        <taxon>Panpulmonata</taxon>
        <taxon>Eupulmonata</taxon>
        <taxon>Stylommatophora</taxon>
        <taxon>Helicina</taxon>
        <taxon>Arionoidea</taxon>
        <taxon>Arionidae</taxon>
        <taxon>Arion</taxon>
    </lineage>
</organism>
<evidence type="ECO:0008006" key="5">
    <source>
        <dbReference type="Google" id="ProtNLM"/>
    </source>
</evidence>
<evidence type="ECO:0000313" key="4">
    <source>
        <dbReference type="EMBL" id="CEK58564.1"/>
    </source>
</evidence>
<feature type="non-terminal residue" evidence="4">
    <location>
        <position position="1"/>
    </location>
</feature>
<evidence type="ECO:0000256" key="1">
    <source>
        <dbReference type="ARBA" id="ARBA00004123"/>
    </source>
</evidence>
<protein>
    <recommendedName>
        <fullName evidence="5">Homeobox domain-containing protein</fullName>
    </recommendedName>
</protein>
<evidence type="ECO:0000256" key="2">
    <source>
        <dbReference type="ARBA" id="ARBA00023242"/>
    </source>
</evidence>
<gene>
    <name evidence="4" type="primary">ORF33493</name>
</gene>
<dbReference type="InterPro" id="IPR001356">
    <property type="entry name" value="HD"/>
</dbReference>
<feature type="compositionally biased region" description="Basic and acidic residues" evidence="3">
    <location>
        <begin position="160"/>
        <end position="182"/>
    </location>
</feature>
<dbReference type="InterPro" id="IPR050720">
    <property type="entry name" value="Engrailed_Homeobox_TFs"/>
</dbReference>
<reference evidence="4" key="1">
    <citation type="submission" date="2014-12" db="EMBL/GenBank/DDBJ databases">
        <title>Insight into the proteome of Arion vulgaris.</title>
        <authorList>
            <person name="Aradska J."/>
            <person name="Bulat T."/>
            <person name="Smidak R."/>
            <person name="Sarate P."/>
            <person name="Gangsoo J."/>
            <person name="Sialana F."/>
            <person name="Bilban M."/>
            <person name="Lubec G."/>
        </authorList>
    </citation>
    <scope>NUCLEOTIDE SEQUENCE</scope>
    <source>
        <tissue evidence="4">Skin</tissue>
    </source>
</reference>